<sequence length="515" mass="56903">MSEFFKASIKHNASIRRDRRLHKLDDDIGVSIMDLANLPNETSIFTEVAAEERPASSCTIRPNSTAALNGSWALSPLAPPSFSSAASRPAVPIQLHLSSAMLYLDHVFPFLFPFYQPPLIETGRQWLLGLLCQNDVSFHLASSLSAYFFSLVQNDGHTHDDCRDIVWNKLIEQMDLALSSIQNSISETRGTLLDKIRVMQDIGQFLVVEVIVRTEADWMIHLTPAMCLFDEIFARHEPKGSPSSITALLQALPSGIPPHIVHHKSLPNTADQSALIFFASLLLFVDIIASTALGSTPSLRKHHSLLSDLRLENVVGCQTWVLEAIASTSALCAWKQDAKERDKLSFFQLIRLANPISTSLEKGLAELDSLPSLTKPRLSAYYALGHVDRERVIATKIWANAALIYLSVSVFGWQVNNVDVQSSISRVLSLVENIDSPAQLRSLSWPLCIVGSMASTEQEQSFRRIATGRGALDRFGTLSTALCIMEAIWNSIDVDRSDWEISTALNVLGSPALLF</sequence>
<dbReference type="InterPro" id="IPR021858">
    <property type="entry name" value="Fun_TF"/>
</dbReference>
<reference evidence="3 4" key="1">
    <citation type="submission" date="2015-06" db="EMBL/GenBank/DDBJ databases">
        <title>Draft genome of the ant-associated black yeast Phialophora attae CBS 131958.</title>
        <authorList>
            <person name="Moreno L.F."/>
            <person name="Stielow B.J."/>
            <person name="de Hoog S."/>
            <person name="Vicente V.A."/>
            <person name="Weiss V.A."/>
            <person name="de Vries M."/>
            <person name="Cruz L.M."/>
            <person name="Souza E.M."/>
        </authorList>
    </citation>
    <scope>NUCLEOTIDE SEQUENCE [LARGE SCALE GENOMIC DNA]</scope>
    <source>
        <strain evidence="3 4">CBS 131958</strain>
    </source>
</reference>
<keyword evidence="2" id="KW-0539">Nucleus</keyword>
<dbReference type="PANTHER" id="PTHR37534:SF20">
    <property type="entry name" value="PRO1A C6 ZINK-FINGER PROTEIN"/>
    <property type="match status" value="1"/>
</dbReference>
<evidence type="ECO:0000256" key="2">
    <source>
        <dbReference type="ARBA" id="ARBA00023242"/>
    </source>
</evidence>
<dbReference type="EMBL" id="LFJN01000005">
    <property type="protein sequence ID" value="KPI43575.1"/>
    <property type="molecule type" value="Genomic_DNA"/>
</dbReference>
<organism evidence="3 4">
    <name type="scientific">Cyphellophora attinorum</name>
    <dbReference type="NCBI Taxonomy" id="1664694"/>
    <lineage>
        <taxon>Eukaryota</taxon>
        <taxon>Fungi</taxon>
        <taxon>Dikarya</taxon>
        <taxon>Ascomycota</taxon>
        <taxon>Pezizomycotina</taxon>
        <taxon>Eurotiomycetes</taxon>
        <taxon>Chaetothyriomycetidae</taxon>
        <taxon>Chaetothyriales</taxon>
        <taxon>Cyphellophoraceae</taxon>
        <taxon>Cyphellophora</taxon>
    </lineage>
</organism>
<keyword evidence="4" id="KW-1185">Reference proteome</keyword>
<dbReference type="OrthoDB" id="5213892at2759"/>
<gene>
    <name evidence="3" type="ORF">AB675_7181</name>
</gene>
<accession>A0A0N1HEZ0</accession>
<comment type="subcellular location">
    <subcellularLocation>
        <location evidence="1">Nucleus</location>
    </subcellularLocation>
</comment>
<dbReference type="Pfam" id="PF11951">
    <property type="entry name" value="Fungal_trans_2"/>
    <property type="match status" value="1"/>
</dbReference>
<protein>
    <submittedName>
        <fullName evidence="3">Uncharacterized protein</fullName>
    </submittedName>
</protein>
<dbReference type="GO" id="GO:0005634">
    <property type="term" value="C:nucleus"/>
    <property type="evidence" value="ECO:0007669"/>
    <property type="project" value="UniProtKB-SubCell"/>
</dbReference>
<evidence type="ECO:0000256" key="1">
    <source>
        <dbReference type="ARBA" id="ARBA00004123"/>
    </source>
</evidence>
<dbReference type="AlphaFoldDB" id="A0A0N1HEZ0"/>
<evidence type="ECO:0000313" key="4">
    <source>
        <dbReference type="Proteomes" id="UP000038010"/>
    </source>
</evidence>
<dbReference type="VEuPathDB" id="FungiDB:AB675_7181"/>
<dbReference type="STRING" id="1664694.A0A0N1HEZ0"/>
<name>A0A0N1HEZ0_9EURO</name>
<dbReference type="PANTHER" id="PTHR37534">
    <property type="entry name" value="TRANSCRIPTIONAL ACTIVATOR PROTEIN UGA3"/>
    <property type="match status" value="1"/>
</dbReference>
<evidence type="ECO:0000313" key="3">
    <source>
        <dbReference type="EMBL" id="KPI43575.1"/>
    </source>
</evidence>
<comment type="caution">
    <text evidence="3">The sequence shown here is derived from an EMBL/GenBank/DDBJ whole genome shotgun (WGS) entry which is preliminary data.</text>
</comment>
<proteinExistence type="predicted"/>
<dbReference type="Proteomes" id="UP000038010">
    <property type="component" value="Unassembled WGS sequence"/>
</dbReference>
<dbReference type="RefSeq" id="XP_018003538.1">
    <property type="nucleotide sequence ID" value="XM_018147530.1"/>
</dbReference>
<dbReference type="GeneID" id="28739410"/>